<reference evidence="6 7" key="1">
    <citation type="journal article" date="2011" name="Nature">
        <title>A high-resolution map of human evolutionary constraint using 29 mammals.</title>
        <authorList>
            <person name="Lindblad-Toh K."/>
            <person name="Garber M."/>
            <person name="Zuk O."/>
            <person name="Lin M.F."/>
            <person name="Parker B.J."/>
            <person name="Washietl S."/>
            <person name="Kheradpour P."/>
            <person name="Ernst J."/>
            <person name="Jordan G."/>
            <person name="Mauceli E."/>
            <person name="Ward L.D."/>
            <person name="Lowe C.B."/>
            <person name="Holloway A.K."/>
            <person name="Clamp M."/>
            <person name="Gnerre S."/>
            <person name="Alfoldi J."/>
            <person name="Beal K."/>
            <person name="Chang J."/>
            <person name="Clawson H."/>
            <person name="Cuff J."/>
            <person name="Di Palma F."/>
            <person name="Fitzgerald S."/>
            <person name="Flicek P."/>
            <person name="Guttman M."/>
            <person name="Hubisz M.J."/>
            <person name="Jaffe D.B."/>
            <person name="Jungreis I."/>
            <person name="Kent W.J."/>
            <person name="Kostka D."/>
            <person name="Lara M."/>
            <person name="Martins A.L."/>
            <person name="Massingham T."/>
            <person name="Moltke I."/>
            <person name="Raney B.J."/>
            <person name="Rasmussen M.D."/>
            <person name="Robinson J."/>
            <person name="Stark A."/>
            <person name="Vilella A.J."/>
            <person name="Wen J."/>
            <person name="Xie X."/>
            <person name="Zody M.C."/>
            <person name="Baldwin J."/>
            <person name="Bloom T."/>
            <person name="Chin C.W."/>
            <person name="Heiman D."/>
            <person name="Nicol R."/>
            <person name="Nusbaum C."/>
            <person name="Young S."/>
            <person name="Wilkinson J."/>
            <person name="Worley K.C."/>
            <person name="Kovar C.L."/>
            <person name="Muzny D.M."/>
            <person name="Gibbs R.A."/>
            <person name="Cree A."/>
            <person name="Dihn H.H."/>
            <person name="Fowler G."/>
            <person name="Jhangiani S."/>
            <person name="Joshi V."/>
            <person name="Lee S."/>
            <person name="Lewis L.R."/>
            <person name="Nazareth L.V."/>
            <person name="Okwuonu G."/>
            <person name="Santibanez J."/>
            <person name="Warren W.C."/>
            <person name="Mardis E.R."/>
            <person name="Weinstock G.M."/>
            <person name="Wilson R.K."/>
            <person name="Delehaunty K."/>
            <person name="Dooling D."/>
            <person name="Fronik C."/>
            <person name="Fulton L."/>
            <person name="Fulton B."/>
            <person name="Graves T."/>
            <person name="Minx P."/>
            <person name="Sodergren E."/>
            <person name="Birney E."/>
            <person name="Margulies E.H."/>
            <person name="Herrero J."/>
            <person name="Green E.D."/>
            <person name="Haussler D."/>
            <person name="Siepel A."/>
            <person name="Goldman N."/>
            <person name="Pollard K.S."/>
            <person name="Pedersen J.S."/>
            <person name="Lander E.S."/>
            <person name="Kellis M."/>
        </authorList>
    </citation>
    <scope>NUCLEOTIDE SEQUENCE [LARGE SCALE GENOMIC DNA]</scope>
</reference>
<dbReference type="GO" id="GO:0051607">
    <property type="term" value="P:defense response to virus"/>
    <property type="evidence" value="ECO:0007669"/>
    <property type="project" value="TreeGrafter"/>
</dbReference>
<dbReference type="GO" id="GO:0070383">
    <property type="term" value="P:DNA cytosine deamination"/>
    <property type="evidence" value="ECO:0007669"/>
    <property type="project" value="TreeGrafter"/>
</dbReference>
<dbReference type="GeneTree" id="ENSGT00940000161999"/>
<evidence type="ECO:0000313" key="7">
    <source>
        <dbReference type="Proteomes" id="UP000001074"/>
    </source>
</evidence>
<dbReference type="PANTHER" id="PTHR13857:SF20">
    <property type="entry name" value="DNA DC-DU-EDITING ENZYME APOBEC-3G"/>
    <property type="match status" value="1"/>
</dbReference>
<feature type="domain" description="CMP/dCMP-type deaminase" evidence="5">
    <location>
        <begin position="28"/>
        <end position="141"/>
    </location>
</feature>
<dbReference type="Ensembl" id="ENSMLUT00000022605.1">
    <property type="protein sequence ID" value="ENSMLUP00000022376.1"/>
    <property type="gene ID" value="ENSMLUG00000028652.1"/>
</dbReference>
<keyword evidence="7" id="KW-1185">Reference proteome</keyword>
<dbReference type="GO" id="GO:0004126">
    <property type="term" value="F:cytidine deaminase activity"/>
    <property type="evidence" value="ECO:0007669"/>
    <property type="project" value="TreeGrafter"/>
</dbReference>
<dbReference type="GO" id="GO:0000932">
    <property type="term" value="C:P-body"/>
    <property type="evidence" value="ECO:0007669"/>
    <property type="project" value="TreeGrafter"/>
</dbReference>
<sequence length="225" mass="25841">LHALLPPACAHRTLINKATFRRNFGDKWANETYLCYEVEVRKGDAWAPVEGLQGFLCNQDGNNHRNPKPRAELCFLALFQPGHLDRKEQYRLTWYMSWSPCPDCVPQLVDFLHENRHVQLRIFAAGIYTFVSGYEDGLRQLRDAGAQLDIMTFKELQHCWDTFVDNHGQVLEPKTELEINIQKLKDILRFLLLLPATPPLWSLLPFSPWACFSLGVTCSLLGPSS</sequence>
<organism evidence="6 7">
    <name type="scientific">Myotis lucifugus</name>
    <name type="common">Little brown bat</name>
    <dbReference type="NCBI Taxonomy" id="59463"/>
    <lineage>
        <taxon>Eukaryota</taxon>
        <taxon>Metazoa</taxon>
        <taxon>Chordata</taxon>
        <taxon>Craniata</taxon>
        <taxon>Vertebrata</taxon>
        <taxon>Euteleostomi</taxon>
        <taxon>Mammalia</taxon>
        <taxon>Eutheria</taxon>
        <taxon>Laurasiatheria</taxon>
        <taxon>Chiroptera</taxon>
        <taxon>Yangochiroptera</taxon>
        <taxon>Vespertilionidae</taxon>
        <taxon>Myotis</taxon>
    </lineage>
</organism>
<name>G1QF93_MYOLU</name>
<keyword evidence="4" id="KW-0862">Zinc</keyword>
<dbReference type="Proteomes" id="UP000001074">
    <property type="component" value="Unassembled WGS sequence"/>
</dbReference>
<protein>
    <recommendedName>
        <fullName evidence="5">CMP/dCMP-type deaminase domain-containing protein</fullName>
    </recommendedName>
</protein>
<dbReference type="GO" id="GO:0016554">
    <property type="term" value="P:cytidine to uridine editing"/>
    <property type="evidence" value="ECO:0007669"/>
    <property type="project" value="TreeGrafter"/>
</dbReference>
<evidence type="ECO:0000256" key="4">
    <source>
        <dbReference type="ARBA" id="ARBA00022833"/>
    </source>
</evidence>
<dbReference type="InterPro" id="IPR002125">
    <property type="entry name" value="CMP_dCMP_dom"/>
</dbReference>
<dbReference type="GO" id="GO:0045869">
    <property type="term" value="P:negative regulation of single stranded viral RNA replication via double stranded DNA intermediate"/>
    <property type="evidence" value="ECO:0007669"/>
    <property type="project" value="TreeGrafter"/>
</dbReference>
<dbReference type="EMBL" id="AAPE02060832">
    <property type="status" value="NOT_ANNOTATED_CDS"/>
    <property type="molecule type" value="Genomic_DNA"/>
</dbReference>
<comment type="cofactor">
    <cofactor evidence="1">
        <name>Zn(2+)</name>
        <dbReference type="ChEBI" id="CHEBI:29105"/>
    </cofactor>
</comment>
<dbReference type="CDD" id="cd01283">
    <property type="entry name" value="cytidine_deaminase"/>
    <property type="match status" value="1"/>
</dbReference>
<reference evidence="6" key="3">
    <citation type="submission" date="2025-09" db="UniProtKB">
        <authorList>
            <consortium name="Ensembl"/>
        </authorList>
    </citation>
    <scope>IDENTIFICATION</scope>
</reference>
<dbReference type="Pfam" id="PF18772">
    <property type="entry name" value="APOBEC2"/>
    <property type="match status" value="1"/>
</dbReference>
<dbReference type="eggNOG" id="KOG4075">
    <property type="taxonomic scope" value="Eukaryota"/>
</dbReference>
<evidence type="ECO:0000256" key="2">
    <source>
        <dbReference type="ARBA" id="ARBA00022723"/>
    </source>
</evidence>
<dbReference type="AlphaFoldDB" id="G1QF93"/>
<accession>G1QF93</accession>
<dbReference type="PROSITE" id="PS51747">
    <property type="entry name" value="CYT_DCMP_DEAMINASES_2"/>
    <property type="match status" value="1"/>
</dbReference>
<dbReference type="InParanoid" id="G1QF93"/>
<dbReference type="HOGENOM" id="CLU_080056_2_0_1"/>
<evidence type="ECO:0000259" key="5">
    <source>
        <dbReference type="PROSITE" id="PS51747"/>
    </source>
</evidence>
<evidence type="ECO:0000256" key="1">
    <source>
        <dbReference type="ARBA" id="ARBA00001947"/>
    </source>
</evidence>
<dbReference type="STRING" id="59463.ENSMLUP00000022376"/>
<dbReference type="GO" id="GO:0003723">
    <property type="term" value="F:RNA binding"/>
    <property type="evidence" value="ECO:0007669"/>
    <property type="project" value="TreeGrafter"/>
</dbReference>
<keyword evidence="3" id="KW-0378">Hydrolase</keyword>
<dbReference type="GO" id="GO:0005634">
    <property type="term" value="C:nucleus"/>
    <property type="evidence" value="ECO:0007669"/>
    <property type="project" value="TreeGrafter"/>
</dbReference>
<dbReference type="PANTHER" id="PTHR13857">
    <property type="entry name" value="MRNA EDITING ENZYME"/>
    <property type="match status" value="1"/>
</dbReference>
<dbReference type="Gene3D" id="3.40.140.10">
    <property type="entry name" value="Cytidine Deaminase, domain 2"/>
    <property type="match status" value="1"/>
</dbReference>
<evidence type="ECO:0000256" key="3">
    <source>
        <dbReference type="ARBA" id="ARBA00022801"/>
    </source>
</evidence>
<reference evidence="6" key="2">
    <citation type="submission" date="2025-08" db="UniProtKB">
        <authorList>
            <consortium name="Ensembl"/>
        </authorList>
    </citation>
    <scope>IDENTIFICATION</scope>
</reference>
<evidence type="ECO:0000313" key="6">
    <source>
        <dbReference type="Ensembl" id="ENSMLUP00000022376.1"/>
    </source>
</evidence>
<keyword evidence="2" id="KW-0479">Metal-binding</keyword>
<dbReference type="GO" id="GO:0046872">
    <property type="term" value="F:metal ion binding"/>
    <property type="evidence" value="ECO:0007669"/>
    <property type="project" value="UniProtKB-KW"/>
</dbReference>
<dbReference type="InterPro" id="IPR050610">
    <property type="entry name" value="APOBEC_Cyt_Deaminase"/>
</dbReference>
<proteinExistence type="predicted"/>